<protein>
    <recommendedName>
        <fullName evidence="2">CRISPR-associated protein, TM1802 family</fullName>
    </recommendedName>
</protein>
<evidence type="ECO:0008006" key="2">
    <source>
        <dbReference type="Google" id="ProtNLM"/>
    </source>
</evidence>
<organism evidence="1">
    <name type="scientific">uncultured Sulfurovum sp</name>
    <dbReference type="NCBI Taxonomy" id="269237"/>
    <lineage>
        <taxon>Bacteria</taxon>
        <taxon>Pseudomonadati</taxon>
        <taxon>Campylobacterota</taxon>
        <taxon>Epsilonproteobacteria</taxon>
        <taxon>Campylobacterales</taxon>
        <taxon>Sulfurovaceae</taxon>
        <taxon>Sulfurovum</taxon>
        <taxon>environmental samples</taxon>
    </lineage>
</organism>
<accession>A0A6S6T8B5</accession>
<proteinExistence type="predicted"/>
<evidence type="ECO:0000313" key="1">
    <source>
        <dbReference type="EMBL" id="CAA6811136.1"/>
    </source>
</evidence>
<sequence>MADLVKTFYAYGKYFEDDLLESFNQFSSKKIDKILHIEVNDYSYSLKDASVIRDRLILYITSSAGGNLFPFIFLSEKLFDIEAKGKIKKGAIVKSFENMRKYLTKEELQELEPIYSNIDFERLQELVELEVENKNDLKENWYIALSFDGLFFNERFPNVFNKMIEIKGSDISLDGHCFIDASASKIGFDVGLNFCSTNELSNGMAKKVKPRLLPVSNEAGRFVKLGFEKIFNDFKFKLFGLNYILLPTVFKASFQNQIFTEINRAKKTDFEDKALEKRVLFEIVLELIVERIHKLKLTNELLFTMLFYEKNNKEIVVSHTIEDIVPSRIAQSKKLMKEFSIDASNLSKYHKKVFKENHLDLIYIRDYINDKLFLAKLLFGKERLSSDALINSLYHKIIFGNGLDKDKRELSKIINGYYRDDTNFYKHQKLIEFLSSERLNALDYIELGGCKMEFKTVEELVEWKYANVDLLKGERWRQREFFILGMLSKLVINWHFNANSEDDDKKGKKKQQKKSSFQSYLDTIGTVNTLNIEGVFRKLIDGVNKYDIYSENYDYLLTLYIETKSRQQENEKLSNDKANILFIMGSMDYKNLTKKENN</sequence>
<gene>
    <name evidence="1" type="ORF">HELGO_WM38557</name>
</gene>
<dbReference type="EMBL" id="CACVAU010000037">
    <property type="protein sequence ID" value="CAA6811136.1"/>
    <property type="molecule type" value="Genomic_DNA"/>
</dbReference>
<reference evidence="1" key="1">
    <citation type="submission" date="2020-01" db="EMBL/GenBank/DDBJ databases">
        <authorList>
            <person name="Meier V. D."/>
            <person name="Meier V D."/>
        </authorList>
    </citation>
    <scope>NUCLEOTIDE SEQUENCE</scope>
    <source>
        <strain evidence="1">HLG_WM_MAG_05</strain>
    </source>
</reference>
<dbReference type="Pfam" id="PF09484">
    <property type="entry name" value="Cas_TM1802"/>
    <property type="match status" value="1"/>
</dbReference>
<name>A0A6S6T8B5_9BACT</name>
<dbReference type="InterPro" id="IPR013389">
    <property type="entry name" value="CRISPR-assoc_prot_Cas8b"/>
</dbReference>
<dbReference type="AlphaFoldDB" id="A0A6S6T8B5"/>